<comment type="caution">
    <text evidence="1">The sequence shown here is derived from an EMBL/GenBank/DDBJ whole genome shotgun (WGS) entry which is preliminary data.</text>
</comment>
<dbReference type="RefSeq" id="WP_194739796.1">
    <property type="nucleotide sequence ID" value="NZ_JADKYY010000011.1"/>
</dbReference>
<organism evidence="1 2">
    <name type="scientific">Planobacterium oryzisoli</name>
    <dbReference type="NCBI Taxonomy" id="2771435"/>
    <lineage>
        <taxon>Bacteria</taxon>
        <taxon>Pseudomonadati</taxon>
        <taxon>Bacteroidota</taxon>
        <taxon>Flavobacteriia</taxon>
        <taxon>Flavobacteriales</taxon>
        <taxon>Weeksellaceae</taxon>
        <taxon>Chryseobacterium group</taxon>
        <taxon>Chryseobacterium</taxon>
    </lineage>
</organism>
<sequence>MSLTSQGLKASFQTELGPTPGHFIADTVKIRSVADWIPKRIGNKFGYVHRDGVKTIKARFSHVSFFAEDCTLLHSINPEVRKYGTSKYATVRFEGKDYRIDQNGTLLYLYNKEDLGLCPLVFKEQRFFSFVRNGFYGLVEKATFFDETDYRQYVIYPQFQYLHVLEGDDLDNPMLIAVKDNKFGVITIEGKIVIPFLYDDIKRNYAWKLGGLFEVSLDAKEYFFVDVHNRKY</sequence>
<name>A0A930YX39_9FLAO</name>
<protein>
    <submittedName>
        <fullName evidence="1">WG repeat-containing protein</fullName>
    </submittedName>
</protein>
<reference evidence="1" key="1">
    <citation type="submission" date="2020-11" db="EMBL/GenBank/DDBJ databases">
        <title>Genome seq and assembly of Planobacterium sp.</title>
        <authorList>
            <person name="Chhetri G."/>
        </authorList>
    </citation>
    <scope>NUCLEOTIDE SEQUENCE</scope>
    <source>
        <strain evidence="1">GCR5</strain>
    </source>
</reference>
<dbReference type="InterPro" id="IPR032774">
    <property type="entry name" value="WG_beta_rep"/>
</dbReference>
<dbReference type="Proteomes" id="UP000694480">
    <property type="component" value="Unassembled WGS sequence"/>
</dbReference>
<keyword evidence="2" id="KW-1185">Reference proteome</keyword>
<dbReference type="Pfam" id="PF14903">
    <property type="entry name" value="WG_beta_rep"/>
    <property type="match status" value="1"/>
</dbReference>
<accession>A0A930YX39</accession>
<gene>
    <name evidence="1" type="ORF">IC612_08685</name>
</gene>
<evidence type="ECO:0000313" key="1">
    <source>
        <dbReference type="EMBL" id="MBF5027870.1"/>
    </source>
</evidence>
<proteinExistence type="predicted"/>
<dbReference type="EMBL" id="JADKYY010000011">
    <property type="protein sequence ID" value="MBF5027870.1"/>
    <property type="molecule type" value="Genomic_DNA"/>
</dbReference>
<evidence type="ECO:0000313" key="2">
    <source>
        <dbReference type="Proteomes" id="UP000694480"/>
    </source>
</evidence>
<dbReference type="AlphaFoldDB" id="A0A930YX39"/>